<dbReference type="AlphaFoldDB" id="A0A6A5ENY1"/>
<dbReference type="GO" id="GO:0033165">
    <property type="term" value="C:interphotoreceptor matrix"/>
    <property type="evidence" value="ECO:0007669"/>
    <property type="project" value="UniProtKB-SubCell"/>
</dbReference>
<dbReference type="PROSITE" id="PS50024">
    <property type="entry name" value="SEA"/>
    <property type="match status" value="1"/>
</dbReference>
<comment type="subcellular location">
    <subcellularLocation>
        <location evidence="2">Cell projection</location>
        <location evidence="2">Cilium</location>
        <location evidence="2">Photoreceptor outer segment</location>
    </subcellularLocation>
    <subcellularLocation>
        <location evidence="1">Photoreceptor inner segment</location>
    </subcellularLocation>
    <subcellularLocation>
        <location evidence="3">Secreted</location>
        <location evidence="3">Extracellular space</location>
        <location evidence="3">Extracellular matrix</location>
        <location evidence="3">Interphotoreceptor matrix</location>
    </subcellularLocation>
</comment>
<dbReference type="InterPro" id="IPR036364">
    <property type="entry name" value="SEA_dom_sf"/>
</dbReference>
<sequence length="297" mass="31245">MDVVRIISMFLLLTVDLTAVPFSPALIDSSSTEFKTLAQQVINTCTAIYQKQFGRNFNRCNVKSFRDLTSRVTGTEAVLEIVFNSTTPIADLPENNVIANILVTAVSNPNNTFDVIIDPGSVNVFAGPVSTTTAAPTTTAPTTAARTTAAPTTTISTTAAPTTVALTTARVSFRSVKSTFTNDLLNPSSAAFKNRAAMIVGQLEPVFQRTFSSSFSSLTVVSFSSGSVINTMDLSFLSTFAPNNTQITSTLINAASSVSGFDIEGSSINVNGISSGGVSHKISLVTASCLVLLSWLL</sequence>
<dbReference type="GO" id="GO:0007601">
    <property type="term" value="P:visual perception"/>
    <property type="evidence" value="ECO:0007669"/>
    <property type="project" value="InterPro"/>
</dbReference>
<keyword evidence="8" id="KW-0677">Repeat</keyword>
<evidence type="ECO:0000313" key="14">
    <source>
        <dbReference type="Proteomes" id="UP000465112"/>
    </source>
</evidence>
<keyword evidence="10" id="KW-0966">Cell projection</keyword>
<dbReference type="InterPro" id="IPR039861">
    <property type="entry name" value="IMPG"/>
</dbReference>
<evidence type="ECO:0000256" key="5">
    <source>
        <dbReference type="ARBA" id="ARBA00022530"/>
    </source>
</evidence>
<reference evidence="13 14" key="1">
    <citation type="submission" date="2019-06" db="EMBL/GenBank/DDBJ databases">
        <title>A chromosome-scale genome assembly of the European perch, Perca fluviatilis.</title>
        <authorList>
            <person name="Roques C."/>
            <person name="Zahm M."/>
            <person name="Cabau C."/>
            <person name="Klopp C."/>
            <person name="Bouchez O."/>
            <person name="Donnadieu C."/>
            <person name="Kuhl H."/>
            <person name="Gislard M."/>
            <person name="Guendouz S."/>
            <person name="Journot L."/>
            <person name="Haffray P."/>
            <person name="Bestin A."/>
            <person name="Morvezen R."/>
            <person name="Feron R."/>
            <person name="Wen M."/>
            <person name="Jouanno E."/>
            <person name="Herpin A."/>
            <person name="Schartl M."/>
            <person name="Postlethwait J."/>
            <person name="Schaerlinger B."/>
            <person name="Chardard D."/>
            <person name="Lecocq T."/>
            <person name="Poncet C."/>
            <person name="Jaffrelo L."/>
            <person name="Lampietro C."/>
            <person name="Guiguen Y."/>
        </authorList>
    </citation>
    <scope>NUCLEOTIDE SEQUENCE [LARGE SCALE GENOMIC DNA]</scope>
    <source>
        <tissue evidence="13">Blood</tissue>
    </source>
</reference>
<dbReference type="PANTHER" id="PTHR12199">
    <property type="entry name" value="INTERPHOTORECEPTOR MATRIX PROTEOGLYCAN"/>
    <property type="match status" value="1"/>
</dbReference>
<name>A0A6A5ENY1_PERFL</name>
<evidence type="ECO:0000256" key="11">
    <source>
        <dbReference type="SAM" id="SignalP"/>
    </source>
</evidence>
<feature type="domain" description="SEA" evidence="12">
    <location>
        <begin position="165"/>
        <end position="275"/>
    </location>
</feature>
<gene>
    <name evidence="13" type="ORF">PFLUV_G00165400</name>
</gene>
<dbReference type="Pfam" id="PF01390">
    <property type="entry name" value="SEA"/>
    <property type="match status" value="2"/>
</dbReference>
<feature type="signal peptide" evidence="11">
    <location>
        <begin position="1"/>
        <end position="19"/>
    </location>
</feature>
<dbReference type="Proteomes" id="UP000465112">
    <property type="component" value="Chromosome 14"/>
</dbReference>
<keyword evidence="5" id="KW-0272">Extracellular matrix</keyword>
<evidence type="ECO:0000256" key="3">
    <source>
        <dbReference type="ARBA" id="ARBA00004593"/>
    </source>
</evidence>
<evidence type="ECO:0000313" key="13">
    <source>
        <dbReference type="EMBL" id="KAF1380585.1"/>
    </source>
</evidence>
<protein>
    <recommendedName>
        <fullName evidence="12">SEA domain-containing protein</fullName>
    </recommendedName>
</protein>
<evidence type="ECO:0000259" key="12">
    <source>
        <dbReference type="PROSITE" id="PS50024"/>
    </source>
</evidence>
<dbReference type="SUPFAM" id="SSF82671">
    <property type="entry name" value="SEA domain"/>
    <property type="match status" value="2"/>
</dbReference>
<evidence type="ECO:0000256" key="8">
    <source>
        <dbReference type="ARBA" id="ARBA00022737"/>
    </source>
</evidence>
<keyword evidence="6" id="KW-0358">Heparin-binding</keyword>
<organism evidence="13 14">
    <name type="scientific">Perca fluviatilis</name>
    <name type="common">European perch</name>
    <dbReference type="NCBI Taxonomy" id="8168"/>
    <lineage>
        <taxon>Eukaryota</taxon>
        <taxon>Metazoa</taxon>
        <taxon>Chordata</taxon>
        <taxon>Craniata</taxon>
        <taxon>Vertebrata</taxon>
        <taxon>Euteleostomi</taxon>
        <taxon>Actinopterygii</taxon>
        <taxon>Neopterygii</taxon>
        <taxon>Teleostei</taxon>
        <taxon>Neoteleostei</taxon>
        <taxon>Acanthomorphata</taxon>
        <taxon>Eupercaria</taxon>
        <taxon>Perciformes</taxon>
        <taxon>Percoidei</taxon>
        <taxon>Percidae</taxon>
        <taxon>Percinae</taxon>
        <taxon>Perca</taxon>
    </lineage>
</organism>
<dbReference type="PANTHER" id="PTHR12199:SF5">
    <property type="entry name" value="MUCIN-2-LIKE ISOFORM X1"/>
    <property type="match status" value="1"/>
</dbReference>
<evidence type="ECO:0000256" key="4">
    <source>
        <dbReference type="ARBA" id="ARBA00022525"/>
    </source>
</evidence>
<evidence type="ECO:0000256" key="7">
    <source>
        <dbReference type="ARBA" id="ARBA00022729"/>
    </source>
</evidence>
<dbReference type="Gene3D" id="3.30.70.960">
    <property type="entry name" value="SEA domain"/>
    <property type="match status" value="2"/>
</dbReference>
<dbReference type="GO" id="GO:0008201">
    <property type="term" value="F:heparin binding"/>
    <property type="evidence" value="ECO:0007669"/>
    <property type="project" value="UniProtKB-KW"/>
</dbReference>
<dbReference type="InterPro" id="IPR000082">
    <property type="entry name" value="SEA_dom"/>
</dbReference>
<keyword evidence="7 11" id="KW-0732">Signal</keyword>
<accession>A0A6A5ENY1</accession>
<keyword evidence="9" id="KW-0325">Glycoprotein</keyword>
<evidence type="ECO:0000256" key="6">
    <source>
        <dbReference type="ARBA" id="ARBA00022674"/>
    </source>
</evidence>
<dbReference type="GO" id="GO:0001917">
    <property type="term" value="C:photoreceptor inner segment"/>
    <property type="evidence" value="ECO:0007669"/>
    <property type="project" value="UniProtKB-SubCell"/>
</dbReference>
<evidence type="ECO:0000256" key="9">
    <source>
        <dbReference type="ARBA" id="ARBA00023180"/>
    </source>
</evidence>
<feature type="chain" id="PRO_5025345335" description="SEA domain-containing protein" evidence="11">
    <location>
        <begin position="20"/>
        <end position="297"/>
    </location>
</feature>
<evidence type="ECO:0000256" key="2">
    <source>
        <dbReference type="ARBA" id="ARBA00004504"/>
    </source>
</evidence>
<proteinExistence type="predicted"/>
<evidence type="ECO:0000256" key="1">
    <source>
        <dbReference type="ARBA" id="ARBA00004437"/>
    </source>
</evidence>
<dbReference type="GO" id="GO:0001750">
    <property type="term" value="C:photoreceptor outer segment"/>
    <property type="evidence" value="ECO:0007669"/>
    <property type="project" value="UniProtKB-SubCell"/>
</dbReference>
<dbReference type="EMBL" id="VHII01000014">
    <property type="protein sequence ID" value="KAF1380585.1"/>
    <property type="molecule type" value="Genomic_DNA"/>
</dbReference>
<comment type="caution">
    <text evidence="13">The sequence shown here is derived from an EMBL/GenBank/DDBJ whole genome shotgun (WGS) entry which is preliminary data.</text>
</comment>
<keyword evidence="4" id="KW-0964">Secreted</keyword>
<keyword evidence="14" id="KW-1185">Reference proteome</keyword>
<evidence type="ECO:0000256" key="10">
    <source>
        <dbReference type="ARBA" id="ARBA00023273"/>
    </source>
</evidence>